<feature type="domain" description="VapC9 PIN-like" evidence="1">
    <location>
        <begin position="1"/>
        <end position="88"/>
    </location>
</feature>
<accession>T1ATG4</accession>
<reference evidence="2" key="2">
    <citation type="journal article" date="2014" name="ISME J.">
        <title>Microbial stratification in low pH oxic and suboxic macroscopic growths along an acid mine drainage.</title>
        <authorList>
            <person name="Mendez-Garcia C."/>
            <person name="Mesa V."/>
            <person name="Sprenger R.R."/>
            <person name="Richter M."/>
            <person name="Diez M.S."/>
            <person name="Solano J."/>
            <person name="Bargiela R."/>
            <person name="Golyshina O.V."/>
            <person name="Manteca A."/>
            <person name="Ramos J.L."/>
            <person name="Gallego J.R."/>
            <person name="Llorente I."/>
            <person name="Martins Dos Santos V.A."/>
            <person name="Jensen O.N."/>
            <person name="Pelaez A.I."/>
            <person name="Sanchez J."/>
            <person name="Ferrer M."/>
        </authorList>
    </citation>
    <scope>NUCLEOTIDE SEQUENCE</scope>
</reference>
<sequence length="103" mass="11436">EIHRLMEGARIGVPESVHGELKRLEARGNPHARAARLLAERFPMLPTDLHGDEALESLARELGAWVVTSDRLLRRRLEAQGVGVLFPRGDHHLTSGPRAPPFP</sequence>
<protein>
    <recommendedName>
        <fullName evidence="1">VapC9 PIN-like domain-containing protein</fullName>
    </recommendedName>
</protein>
<dbReference type="Gene3D" id="3.40.50.1010">
    <property type="entry name" value="5'-nuclease"/>
    <property type="match status" value="1"/>
</dbReference>
<dbReference type="InterPro" id="IPR041120">
    <property type="entry name" value="PIN_9"/>
</dbReference>
<comment type="caution">
    <text evidence="2">The sequence shown here is derived from an EMBL/GenBank/DDBJ whole genome shotgun (WGS) entry which is preliminary data.</text>
</comment>
<dbReference type="Pfam" id="PF18477">
    <property type="entry name" value="PIN_9"/>
    <property type="match status" value="1"/>
</dbReference>
<proteinExistence type="predicted"/>
<name>T1ATG4_9ZZZZ</name>
<dbReference type="AlphaFoldDB" id="T1ATG4"/>
<dbReference type="EMBL" id="AUZY01008620">
    <property type="protein sequence ID" value="EQD45315.1"/>
    <property type="molecule type" value="Genomic_DNA"/>
</dbReference>
<dbReference type="InterPro" id="IPR029060">
    <property type="entry name" value="PIN-like_dom_sf"/>
</dbReference>
<gene>
    <name evidence="2" type="ORF">B1B_13102</name>
</gene>
<feature type="non-terminal residue" evidence="2">
    <location>
        <position position="1"/>
    </location>
</feature>
<organism evidence="2">
    <name type="scientific">mine drainage metagenome</name>
    <dbReference type="NCBI Taxonomy" id="410659"/>
    <lineage>
        <taxon>unclassified sequences</taxon>
        <taxon>metagenomes</taxon>
        <taxon>ecological metagenomes</taxon>
    </lineage>
</organism>
<evidence type="ECO:0000313" key="2">
    <source>
        <dbReference type="EMBL" id="EQD45315.1"/>
    </source>
</evidence>
<reference evidence="2" key="1">
    <citation type="submission" date="2013-08" db="EMBL/GenBank/DDBJ databases">
        <authorList>
            <person name="Mendez C."/>
            <person name="Richter M."/>
            <person name="Ferrer M."/>
            <person name="Sanchez J."/>
        </authorList>
    </citation>
    <scope>NUCLEOTIDE SEQUENCE</scope>
</reference>
<dbReference type="SUPFAM" id="SSF88723">
    <property type="entry name" value="PIN domain-like"/>
    <property type="match status" value="1"/>
</dbReference>
<evidence type="ECO:0000259" key="1">
    <source>
        <dbReference type="Pfam" id="PF18477"/>
    </source>
</evidence>